<feature type="active site" evidence="9 11">
    <location>
        <position position="681"/>
    </location>
</feature>
<evidence type="ECO:0000256" key="1">
    <source>
        <dbReference type="ARBA" id="ARBA00004496"/>
    </source>
</evidence>
<dbReference type="HAMAP" id="MF_01973">
    <property type="entry name" value="lon_bact"/>
    <property type="match status" value="1"/>
</dbReference>
<dbReference type="SUPFAM" id="SSF88697">
    <property type="entry name" value="PUA domain-like"/>
    <property type="match status" value="1"/>
</dbReference>
<dbReference type="InterPro" id="IPR027543">
    <property type="entry name" value="Lon_bac"/>
</dbReference>
<dbReference type="SUPFAM" id="SSF52540">
    <property type="entry name" value="P-loop containing nucleoside triphosphate hydrolases"/>
    <property type="match status" value="1"/>
</dbReference>
<keyword evidence="5 9" id="KW-0378">Hydrolase</keyword>
<comment type="catalytic activity">
    <reaction evidence="9 10 11">
        <text>Hydrolysis of proteins in presence of ATP.</text>
        <dbReference type="EC" id="3.4.21.53"/>
    </reaction>
</comment>
<dbReference type="SUPFAM" id="SSF54211">
    <property type="entry name" value="Ribosomal protein S5 domain 2-like"/>
    <property type="match status" value="1"/>
</dbReference>
<dbReference type="InterPro" id="IPR004815">
    <property type="entry name" value="Lon_bac/euk-typ"/>
</dbReference>
<comment type="caution">
    <text evidence="15">The sequence shown here is derived from an EMBL/GenBank/DDBJ whole genome shotgun (WGS) entry which is preliminary data.</text>
</comment>
<gene>
    <name evidence="9" type="primary">lon</name>
    <name evidence="15" type="ORF">J2Z79_002561</name>
</gene>
<dbReference type="PRINTS" id="PR00830">
    <property type="entry name" value="ENDOLAPTASE"/>
</dbReference>
<evidence type="ECO:0000256" key="3">
    <source>
        <dbReference type="ARBA" id="ARBA00022670"/>
    </source>
</evidence>
<evidence type="ECO:0000256" key="10">
    <source>
        <dbReference type="PIRNR" id="PIRNR001174"/>
    </source>
</evidence>
<feature type="region of interest" description="Disordered" evidence="12">
    <location>
        <begin position="780"/>
        <end position="802"/>
    </location>
</feature>
<dbReference type="PANTHER" id="PTHR10046">
    <property type="entry name" value="ATP DEPENDENT LON PROTEASE FAMILY MEMBER"/>
    <property type="match status" value="1"/>
</dbReference>
<dbReference type="Gene3D" id="3.40.50.300">
    <property type="entry name" value="P-loop containing nucleotide triphosphate hydrolases"/>
    <property type="match status" value="1"/>
</dbReference>
<comment type="subcellular location">
    <subcellularLocation>
        <location evidence="1 9 10">Cytoplasm</location>
    </subcellularLocation>
</comment>
<proteinExistence type="evidence at transcript level"/>
<evidence type="ECO:0000313" key="15">
    <source>
        <dbReference type="EMBL" id="MBP2019144.1"/>
    </source>
</evidence>
<keyword evidence="16" id="KW-1185">Reference proteome</keyword>
<dbReference type="InterPro" id="IPR003593">
    <property type="entry name" value="AAA+_ATPase"/>
</dbReference>
<dbReference type="PROSITE" id="PS51786">
    <property type="entry name" value="LON_PROTEOLYTIC"/>
    <property type="match status" value="1"/>
</dbReference>
<keyword evidence="3 9" id="KW-0645">Protease</keyword>
<dbReference type="Gene3D" id="2.30.130.40">
    <property type="entry name" value="LON domain-like"/>
    <property type="match status" value="1"/>
</dbReference>
<dbReference type="NCBIfam" id="NF008053">
    <property type="entry name" value="PRK10787.1"/>
    <property type="match status" value="1"/>
</dbReference>
<keyword evidence="2 9" id="KW-0963">Cytoplasm</keyword>
<dbReference type="GO" id="GO:0006508">
    <property type="term" value="P:proteolysis"/>
    <property type="evidence" value="ECO:0007669"/>
    <property type="project" value="UniProtKB-KW"/>
</dbReference>
<dbReference type="InterPro" id="IPR003111">
    <property type="entry name" value="Lon_prtase_N"/>
</dbReference>
<organism evidence="15 16">
    <name type="scientific">Symbiobacterium terraclitae</name>
    <dbReference type="NCBI Taxonomy" id="557451"/>
    <lineage>
        <taxon>Bacteria</taxon>
        <taxon>Bacillati</taxon>
        <taxon>Bacillota</taxon>
        <taxon>Clostridia</taxon>
        <taxon>Eubacteriales</taxon>
        <taxon>Symbiobacteriaceae</taxon>
        <taxon>Symbiobacterium</taxon>
    </lineage>
</organism>
<dbReference type="PIRSF" id="PIRSF001174">
    <property type="entry name" value="Lon_proteas"/>
    <property type="match status" value="1"/>
</dbReference>
<dbReference type="PROSITE" id="PS51787">
    <property type="entry name" value="LON_N"/>
    <property type="match status" value="1"/>
</dbReference>
<dbReference type="InterPro" id="IPR003959">
    <property type="entry name" value="ATPase_AAA_core"/>
</dbReference>
<dbReference type="InterPro" id="IPR008269">
    <property type="entry name" value="Lon_proteolytic"/>
</dbReference>
<evidence type="ECO:0000256" key="4">
    <source>
        <dbReference type="ARBA" id="ARBA00022741"/>
    </source>
</evidence>
<dbReference type="Gene3D" id="1.10.8.60">
    <property type="match status" value="1"/>
</dbReference>
<reference evidence="15 16" key="1">
    <citation type="submission" date="2021-03" db="EMBL/GenBank/DDBJ databases">
        <title>Genomic Encyclopedia of Type Strains, Phase IV (KMG-IV): sequencing the most valuable type-strain genomes for metagenomic binning, comparative biology and taxonomic classification.</title>
        <authorList>
            <person name="Goeker M."/>
        </authorList>
    </citation>
    <scope>NUCLEOTIDE SEQUENCE [LARGE SCALE GENOMIC DNA]</scope>
    <source>
        <strain evidence="15 16">DSM 27138</strain>
    </source>
</reference>
<keyword evidence="8 9" id="KW-0346">Stress response</keyword>
<evidence type="ECO:0000256" key="12">
    <source>
        <dbReference type="SAM" id="MobiDB-lite"/>
    </source>
</evidence>
<dbReference type="CDD" id="cd19500">
    <property type="entry name" value="RecA-like_Lon"/>
    <property type="match status" value="1"/>
</dbReference>
<feature type="domain" description="Lon N-terminal" evidence="14">
    <location>
        <begin position="12"/>
        <end position="206"/>
    </location>
</feature>
<dbReference type="InterPro" id="IPR015947">
    <property type="entry name" value="PUA-like_sf"/>
</dbReference>
<evidence type="ECO:0000313" key="16">
    <source>
        <dbReference type="Proteomes" id="UP001519289"/>
    </source>
</evidence>
<keyword evidence="6 9" id="KW-0720">Serine protease</keyword>
<dbReference type="EMBL" id="JAGGLG010000023">
    <property type="protein sequence ID" value="MBP2019144.1"/>
    <property type="molecule type" value="Genomic_DNA"/>
</dbReference>
<dbReference type="NCBIfam" id="TIGR00763">
    <property type="entry name" value="lon"/>
    <property type="match status" value="1"/>
</dbReference>
<dbReference type="InterPro" id="IPR020568">
    <property type="entry name" value="Ribosomal_Su5_D2-typ_SF"/>
</dbReference>
<evidence type="ECO:0000256" key="9">
    <source>
        <dbReference type="HAMAP-Rule" id="MF_01973"/>
    </source>
</evidence>
<feature type="domain" description="Lon proteolytic" evidence="13">
    <location>
        <begin position="594"/>
        <end position="775"/>
    </location>
</feature>
<dbReference type="Gene3D" id="1.20.5.5270">
    <property type="match status" value="1"/>
</dbReference>
<dbReference type="InterPro" id="IPR046336">
    <property type="entry name" value="Lon_prtase_N_sf"/>
</dbReference>
<evidence type="ECO:0000256" key="6">
    <source>
        <dbReference type="ARBA" id="ARBA00022825"/>
    </source>
</evidence>
<accession>A0ABS4JXG0</accession>
<dbReference type="RefSeq" id="WP_209467263.1">
    <property type="nucleotide sequence ID" value="NZ_JAGGLG010000023.1"/>
</dbReference>
<dbReference type="EC" id="3.4.21.53" evidence="9 10"/>
<dbReference type="Pfam" id="PF05362">
    <property type="entry name" value="Lon_C"/>
    <property type="match status" value="1"/>
</dbReference>
<feature type="active site" evidence="9 11">
    <location>
        <position position="724"/>
    </location>
</feature>
<dbReference type="InterPro" id="IPR054594">
    <property type="entry name" value="Lon_lid"/>
</dbReference>
<comment type="induction">
    <text evidence="9">By heat shock.</text>
</comment>
<name>A0ABS4JXG0_9FIRM</name>
<dbReference type="Pfam" id="PF00004">
    <property type="entry name" value="AAA"/>
    <property type="match status" value="1"/>
</dbReference>
<dbReference type="Pfam" id="PF02190">
    <property type="entry name" value="LON_substr_bdg"/>
    <property type="match status" value="1"/>
</dbReference>
<dbReference type="InterPro" id="IPR027417">
    <property type="entry name" value="P-loop_NTPase"/>
</dbReference>
<dbReference type="Proteomes" id="UP001519289">
    <property type="component" value="Unassembled WGS sequence"/>
</dbReference>
<sequence>MARKRSEQLLNLPLLPLKGQIVFPTMIVPLEVGREKSMRAVEQAMNEGRRMVLAMQKDAKNETPGPDDIYLVGTVVEIKQVVRVPGGTFKVVFEGVSRARIDHYVSEEPYMRVAVVEVPDEVTRSAEAEALMRMVINQYERYIKSSKKVPPESLITAVQVEEPGRLADTVVAYLANLELKDKQAVLEAFDVVERLERVSDILTREMEVLDLERKINVRVRKQMEKTQREYYLREQIKAIQKELGERDDKGTEAEIFRQKIEELGLPDEVKEKALREVDRLEKMPPMAAEAVVVRNYLDWITSLPWSTTTEDQVDLKRAEEILESEHYGLKKPKDRILEYLAVRKLVSKMKGPILCLAGPPGVGKTSLAKSVANALGRKFVRMSLGGVRDEAEIRGHRRTYVGALPGRIIQGMRQAGSKNPVFLLDEIDKMSSDFRGDPASALLEVLDPEQNHAFVDHYLEAPFDLSGVLFITTANVVWNIPRPLLDRMELISLSGYTEDEKVEIAKRHLLPKQRRDHGLSEANLEVSENVLRSIVREHTREAGVRNLERQLATICRKAAREIATGNAEAVRVTTQNLHTYLGAPRYQWGKRAKEDQVGVATGMVYTEVGGDILPIEVSLMKGKGSLILTGKLGEVMKESAQAGLSYIRSRARDLGLEEDFHSKYDIHIHVPEGAVPKEGPSAGIAMATAVVSALTHRPVRADVAMTGEITLRGRVLPIGGVKEKLLGAHRAGITQIILPRENEKDLEEVPGNVRKKLQVHLVDHMDEVLRVALLEAKESDDQILPPPDPLGVEGSHPASPVV</sequence>
<dbReference type="Pfam" id="PF22667">
    <property type="entry name" value="Lon_lid"/>
    <property type="match status" value="1"/>
</dbReference>
<comment type="similarity">
    <text evidence="9 10 11">Belongs to the peptidase S16 family.</text>
</comment>
<evidence type="ECO:0000259" key="14">
    <source>
        <dbReference type="PROSITE" id="PS51787"/>
    </source>
</evidence>
<dbReference type="InterPro" id="IPR027065">
    <property type="entry name" value="Lon_Prtase"/>
</dbReference>
<protein>
    <recommendedName>
        <fullName evidence="9 10">Lon protease</fullName>
        <ecNumber evidence="9 10">3.4.21.53</ecNumber>
    </recommendedName>
    <alternativeName>
        <fullName evidence="9">ATP-dependent protease La</fullName>
    </alternativeName>
</protein>
<dbReference type="SMART" id="SM00464">
    <property type="entry name" value="LON"/>
    <property type="match status" value="1"/>
</dbReference>
<comment type="function">
    <text evidence="9">ATP-dependent serine protease that mediates the selective degradation of mutant and abnormal proteins as well as certain short-lived regulatory proteins. Required for cellular homeostasis and for survival from DNA damage and developmental changes induced by stress. Degrades polypeptides processively to yield small peptide fragments that are 5 to 10 amino acids long. Binds to DNA in a double-stranded, site-specific manner.</text>
</comment>
<evidence type="ECO:0000256" key="7">
    <source>
        <dbReference type="ARBA" id="ARBA00022840"/>
    </source>
</evidence>
<dbReference type="Gene3D" id="1.20.58.1480">
    <property type="match status" value="1"/>
</dbReference>
<comment type="subunit">
    <text evidence="9 10">Homohexamer. Organized in a ring with a central cavity.</text>
</comment>
<dbReference type="GO" id="GO:0004252">
    <property type="term" value="F:serine-type endopeptidase activity"/>
    <property type="evidence" value="ECO:0007669"/>
    <property type="project" value="UniProtKB-EC"/>
</dbReference>
<dbReference type="SMART" id="SM00382">
    <property type="entry name" value="AAA"/>
    <property type="match status" value="1"/>
</dbReference>
<keyword evidence="4 9" id="KW-0547">Nucleotide-binding</keyword>
<keyword evidence="7 9" id="KW-0067">ATP-binding</keyword>
<evidence type="ECO:0000256" key="11">
    <source>
        <dbReference type="PROSITE-ProRule" id="PRU01122"/>
    </source>
</evidence>
<evidence type="ECO:0000256" key="2">
    <source>
        <dbReference type="ARBA" id="ARBA00022490"/>
    </source>
</evidence>
<dbReference type="InterPro" id="IPR014721">
    <property type="entry name" value="Ribsml_uS5_D2-typ_fold_subgr"/>
</dbReference>
<feature type="binding site" evidence="9">
    <location>
        <begin position="358"/>
        <end position="365"/>
    </location>
    <ligand>
        <name>ATP</name>
        <dbReference type="ChEBI" id="CHEBI:30616"/>
    </ligand>
</feature>
<evidence type="ECO:0000259" key="13">
    <source>
        <dbReference type="PROSITE" id="PS51786"/>
    </source>
</evidence>
<evidence type="ECO:0000256" key="8">
    <source>
        <dbReference type="ARBA" id="ARBA00023016"/>
    </source>
</evidence>
<dbReference type="Gene3D" id="3.30.230.10">
    <property type="match status" value="1"/>
</dbReference>
<evidence type="ECO:0000256" key="5">
    <source>
        <dbReference type="ARBA" id="ARBA00022801"/>
    </source>
</evidence>